<comment type="caution">
    <text evidence="1">The sequence shown here is derived from an EMBL/GenBank/DDBJ whole genome shotgun (WGS) entry which is preliminary data.</text>
</comment>
<accession>A0A9W8NBI0</accession>
<sequence>MPEIVERNGDVRVVYVDPSFHAAEIEKVKEKLARKDERSPSSYLCFSRAQSQYFVDGPTNGLFVTMKLLTFSTFLGAIALVKADYPAFHFLNRTIPDNVPVGTEIDLEWTSQQYTGPFPLSLYAFNTTPYGYHDVGPWGSIPLYESKEVNLTQIPSAASGTYIWIAEPIDEAGVWTGPEFLYEINAIFPDGSVGGAGAFHLI</sequence>
<name>A0A9W8NBI0_9PEZI</name>
<gene>
    <name evidence="1" type="ORF">NPX13_g6624</name>
</gene>
<evidence type="ECO:0000313" key="2">
    <source>
        <dbReference type="Proteomes" id="UP001148614"/>
    </source>
</evidence>
<protein>
    <submittedName>
        <fullName evidence="1">Uncharacterized protein</fullName>
    </submittedName>
</protein>
<proteinExistence type="predicted"/>
<evidence type="ECO:0000313" key="1">
    <source>
        <dbReference type="EMBL" id="KAJ3567865.1"/>
    </source>
</evidence>
<organism evidence="1 2">
    <name type="scientific">Xylaria arbuscula</name>
    <dbReference type="NCBI Taxonomy" id="114810"/>
    <lineage>
        <taxon>Eukaryota</taxon>
        <taxon>Fungi</taxon>
        <taxon>Dikarya</taxon>
        <taxon>Ascomycota</taxon>
        <taxon>Pezizomycotina</taxon>
        <taxon>Sordariomycetes</taxon>
        <taxon>Xylariomycetidae</taxon>
        <taxon>Xylariales</taxon>
        <taxon>Xylariaceae</taxon>
        <taxon>Xylaria</taxon>
    </lineage>
</organism>
<dbReference type="EMBL" id="JANPWZ010001194">
    <property type="protein sequence ID" value="KAJ3567865.1"/>
    <property type="molecule type" value="Genomic_DNA"/>
</dbReference>
<keyword evidence="2" id="KW-1185">Reference proteome</keyword>
<dbReference type="AlphaFoldDB" id="A0A9W8NBI0"/>
<dbReference type="Proteomes" id="UP001148614">
    <property type="component" value="Unassembled WGS sequence"/>
</dbReference>
<reference evidence="1" key="1">
    <citation type="submission" date="2022-07" db="EMBL/GenBank/DDBJ databases">
        <title>Genome Sequence of Xylaria arbuscula.</title>
        <authorList>
            <person name="Buettner E."/>
        </authorList>
    </citation>
    <scope>NUCLEOTIDE SEQUENCE</scope>
    <source>
        <strain evidence="1">VT107</strain>
    </source>
</reference>